<name>A0A7D9DBH0_PARCT</name>
<dbReference type="Proteomes" id="UP001152795">
    <property type="component" value="Unassembled WGS sequence"/>
</dbReference>
<evidence type="ECO:0000313" key="2">
    <source>
        <dbReference type="Proteomes" id="UP001152795"/>
    </source>
</evidence>
<dbReference type="OrthoDB" id="5987290at2759"/>
<organism evidence="1 2">
    <name type="scientific">Paramuricea clavata</name>
    <name type="common">Red gorgonian</name>
    <name type="synonym">Violescent sea-whip</name>
    <dbReference type="NCBI Taxonomy" id="317549"/>
    <lineage>
        <taxon>Eukaryota</taxon>
        <taxon>Metazoa</taxon>
        <taxon>Cnidaria</taxon>
        <taxon>Anthozoa</taxon>
        <taxon>Octocorallia</taxon>
        <taxon>Malacalcyonacea</taxon>
        <taxon>Plexauridae</taxon>
        <taxon>Paramuricea</taxon>
    </lineage>
</organism>
<sequence length="189" mass="22529">MPWHEIESTKDPNLAWKKWESSFNEVLNHHAPLIHKRVRSSSLPWLNSSIKRQMYTRDYHKKQFVKRRSQYHWKHYQAAKNKVTIEMRKSKSNYFQQKIKDCEKIDPKATWKLINSLVGKSHKFNHVTEIELEGKNTVDGSEISEASNDYFINIGQNWLLSQPQIRVTMYISILKLINQITRFSVLRTS</sequence>
<proteinExistence type="predicted"/>
<reference evidence="1" key="1">
    <citation type="submission" date="2020-04" db="EMBL/GenBank/DDBJ databases">
        <authorList>
            <person name="Alioto T."/>
            <person name="Alioto T."/>
            <person name="Gomez Garrido J."/>
        </authorList>
    </citation>
    <scope>NUCLEOTIDE SEQUENCE</scope>
    <source>
        <strain evidence="1">A484AB</strain>
    </source>
</reference>
<comment type="caution">
    <text evidence="1">The sequence shown here is derived from an EMBL/GenBank/DDBJ whole genome shotgun (WGS) entry which is preliminary data.</text>
</comment>
<accession>A0A7D9DBH0</accession>
<dbReference type="AlphaFoldDB" id="A0A7D9DBH0"/>
<gene>
    <name evidence="1" type="ORF">PACLA_8A078071</name>
</gene>
<keyword evidence="2" id="KW-1185">Reference proteome</keyword>
<dbReference type="PANTHER" id="PTHR47510">
    <property type="entry name" value="REVERSE TRANSCRIPTASE DOMAIN-CONTAINING PROTEIN"/>
    <property type="match status" value="1"/>
</dbReference>
<dbReference type="PANTHER" id="PTHR47510:SF3">
    <property type="entry name" value="ENDO_EXONUCLEASE_PHOSPHATASE DOMAIN-CONTAINING PROTEIN"/>
    <property type="match status" value="1"/>
</dbReference>
<evidence type="ECO:0000313" key="1">
    <source>
        <dbReference type="EMBL" id="CAB3981592.1"/>
    </source>
</evidence>
<dbReference type="EMBL" id="CACRXK020000407">
    <property type="protein sequence ID" value="CAB3981592.1"/>
    <property type="molecule type" value="Genomic_DNA"/>
</dbReference>
<protein>
    <submittedName>
        <fullName evidence="1">Uncharacterized protein</fullName>
    </submittedName>
</protein>